<comment type="function">
    <text evidence="8">Initiates the restart of stalled replication forks, which reloads the replicative helicase on sites other than the origin of replication. Recognizes and binds to abandoned replication forks and remodels them to uncover a helicase loading site. Promotes assembly of the primosome at these replication forks.</text>
</comment>
<feature type="binding site" evidence="8">
    <location>
        <position position="421"/>
    </location>
    <ligand>
        <name>Zn(2+)</name>
        <dbReference type="ChEBI" id="CHEBI:29105"/>
        <label>2</label>
    </ligand>
</feature>
<feature type="binding site" evidence="8">
    <location>
        <position position="392"/>
    </location>
    <ligand>
        <name>Zn(2+)</name>
        <dbReference type="ChEBI" id="CHEBI:29105"/>
        <label>1</label>
    </ligand>
</feature>
<feature type="binding site" evidence="8">
    <location>
        <position position="424"/>
    </location>
    <ligand>
        <name>Zn(2+)</name>
        <dbReference type="ChEBI" id="CHEBI:29105"/>
        <label>2</label>
    </ligand>
</feature>
<feature type="domain" description="Primosomal protein N' 3' DNA-binding" evidence="9">
    <location>
        <begin position="20"/>
        <end position="113"/>
    </location>
</feature>
<dbReference type="GO" id="GO:0003677">
    <property type="term" value="F:DNA binding"/>
    <property type="evidence" value="ECO:0007669"/>
    <property type="project" value="UniProtKB-UniRule"/>
</dbReference>
<reference evidence="10 11" key="1">
    <citation type="submission" date="2017-07" db="EMBL/GenBank/DDBJ databases">
        <authorList>
            <person name="Sun Z.S."/>
            <person name="Albrecht U."/>
            <person name="Echele G."/>
            <person name="Lee C.C."/>
        </authorList>
    </citation>
    <scope>NUCLEOTIDE SEQUENCE [LARGE SCALE GENOMIC DNA]</scope>
    <source>
        <strain evidence="10 11">P16-029</strain>
    </source>
</reference>
<organism evidence="10 11">
    <name type="scientific">Cutibacterium avidum</name>
    <dbReference type="NCBI Taxonomy" id="33010"/>
    <lineage>
        <taxon>Bacteria</taxon>
        <taxon>Bacillati</taxon>
        <taxon>Actinomycetota</taxon>
        <taxon>Actinomycetes</taxon>
        <taxon>Propionibacteriales</taxon>
        <taxon>Propionibacteriaceae</taxon>
        <taxon>Cutibacterium</taxon>
    </lineage>
</organism>
<comment type="subunit">
    <text evidence="8">Component of the replication restart primosome.</text>
</comment>
<dbReference type="HAMAP" id="MF_00983">
    <property type="entry name" value="PriA"/>
    <property type="match status" value="1"/>
</dbReference>
<keyword evidence="2 8" id="KW-0235">DNA replication</keyword>
<dbReference type="SUPFAM" id="SSF52540">
    <property type="entry name" value="P-loop containing nucleoside triphosphate hydrolases"/>
    <property type="match status" value="1"/>
</dbReference>
<dbReference type="GO" id="GO:0006270">
    <property type="term" value="P:DNA replication initiation"/>
    <property type="evidence" value="ECO:0007669"/>
    <property type="project" value="TreeGrafter"/>
</dbReference>
<feature type="binding site" evidence="8">
    <location>
        <position position="404"/>
    </location>
    <ligand>
        <name>Zn(2+)</name>
        <dbReference type="ChEBI" id="CHEBI:29105"/>
        <label>2</label>
    </ligand>
</feature>
<keyword evidence="1 8" id="KW-0639">Primosome</keyword>
<evidence type="ECO:0000259" key="9">
    <source>
        <dbReference type="Pfam" id="PF17764"/>
    </source>
</evidence>
<evidence type="ECO:0000256" key="8">
    <source>
        <dbReference type="HAMAP-Rule" id="MF_00983"/>
    </source>
</evidence>
<dbReference type="GO" id="GO:1990077">
    <property type="term" value="C:primosome complex"/>
    <property type="evidence" value="ECO:0007669"/>
    <property type="project" value="UniProtKB-UniRule"/>
</dbReference>
<evidence type="ECO:0000256" key="1">
    <source>
        <dbReference type="ARBA" id="ARBA00022515"/>
    </source>
</evidence>
<comment type="cofactor">
    <cofactor evidence="8">
        <name>Zn(2+)</name>
        <dbReference type="ChEBI" id="CHEBI:29105"/>
    </cofactor>
    <text evidence="8">Binds 2 zinc ions per subunit.</text>
</comment>
<dbReference type="Proteomes" id="UP000259211">
    <property type="component" value="Unassembled WGS sequence"/>
</dbReference>
<dbReference type="InterPro" id="IPR024064">
    <property type="entry name" value="FdhE-like_sf"/>
</dbReference>
<dbReference type="GO" id="GO:0043138">
    <property type="term" value="F:3'-5' DNA helicase activity"/>
    <property type="evidence" value="ECO:0007669"/>
    <property type="project" value="TreeGrafter"/>
</dbReference>
<dbReference type="InterPro" id="IPR005259">
    <property type="entry name" value="PriA"/>
</dbReference>
<dbReference type="PANTHER" id="PTHR30580">
    <property type="entry name" value="PRIMOSOMAL PROTEIN N"/>
    <property type="match status" value="1"/>
</dbReference>
<keyword evidence="5 8" id="KW-0862">Zinc</keyword>
<feature type="binding site" evidence="8">
    <location>
        <position position="433"/>
    </location>
    <ligand>
        <name>Zn(2+)</name>
        <dbReference type="ChEBI" id="CHEBI:29105"/>
        <label>1</label>
    </ligand>
</feature>
<proteinExistence type="inferred from homology"/>
<dbReference type="GO" id="GO:0008270">
    <property type="term" value="F:zinc ion binding"/>
    <property type="evidence" value="ECO:0007669"/>
    <property type="project" value="UniProtKB-UniRule"/>
</dbReference>
<evidence type="ECO:0000313" key="10">
    <source>
        <dbReference type="EMBL" id="RFT44826.1"/>
    </source>
</evidence>
<dbReference type="GO" id="GO:0006302">
    <property type="term" value="P:double-strand break repair"/>
    <property type="evidence" value="ECO:0007669"/>
    <property type="project" value="InterPro"/>
</dbReference>
<dbReference type="PANTHER" id="PTHR30580:SF0">
    <property type="entry name" value="PRIMOSOMAL PROTEIN N"/>
    <property type="match status" value="1"/>
</dbReference>
<dbReference type="GO" id="GO:0006310">
    <property type="term" value="P:DNA recombination"/>
    <property type="evidence" value="ECO:0007669"/>
    <property type="project" value="InterPro"/>
</dbReference>
<keyword evidence="3 8" id="KW-0479">Metal-binding</keyword>
<dbReference type="Gene3D" id="3.40.50.300">
    <property type="entry name" value="P-loop containing nucleotide triphosphate hydrolases"/>
    <property type="match status" value="1"/>
</dbReference>
<keyword evidence="6 8" id="KW-0067">ATP-binding</keyword>
<evidence type="ECO:0000256" key="7">
    <source>
        <dbReference type="ARBA" id="ARBA00023125"/>
    </source>
</evidence>
<comment type="caution">
    <text evidence="10">The sequence shown here is derived from an EMBL/GenBank/DDBJ whole genome shotgun (WGS) entry which is preliminary data.</text>
</comment>
<evidence type="ECO:0000256" key="5">
    <source>
        <dbReference type="ARBA" id="ARBA00022833"/>
    </source>
</evidence>
<dbReference type="SUPFAM" id="SSF144020">
    <property type="entry name" value="FdhE-like"/>
    <property type="match status" value="1"/>
</dbReference>
<dbReference type="Pfam" id="PF17764">
    <property type="entry name" value="PriA_3primeBD"/>
    <property type="match status" value="1"/>
</dbReference>
<dbReference type="Gene3D" id="3.40.1440.60">
    <property type="entry name" value="PriA, 3(prime) DNA-binding domain"/>
    <property type="match status" value="1"/>
</dbReference>
<comment type="caution">
    <text evidence="8">As this protein does not have any detectable helicase domains, it probably does not have helicase activity.</text>
</comment>
<feature type="binding site" evidence="8">
    <location>
        <position position="436"/>
    </location>
    <ligand>
        <name>Zn(2+)</name>
        <dbReference type="ChEBI" id="CHEBI:29105"/>
        <label>1</label>
    </ligand>
</feature>
<dbReference type="InterPro" id="IPR041222">
    <property type="entry name" value="PriA_3primeBD"/>
</dbReference>
<dbReference type="GO" id="GO:0006269">
    <property type="term" value="P:DNA replication, synthesis of primer"/>
    <property type="evidence" value="ECO:0007669"/>
    <property type="project" value="UniProtKB-KW"/>
</dbReference>
<gene>
    <name evidence="8" type="primary">priA</name>
    <name evidence="10" type="ORF">CHT91_04970</name>
</gene>
<dbReference type="RefSeq" id="WP_117189085.1">
    <property type="nucleotide sequence ID" value="NZ_NOWI01000004.1"/>
</dbReference>
<dbReference type="InterPro" id="IPR027417">
    <property type="entry name" value="P-loop_NTPase"/>
</dbReference>
<accession>A0A3E2DHG4</accession>
<feature type="binding site" evidence="8">
    <location>
        <position position="395"/>
    </location>
    <ligand>
        <name>Zn(2+)</name>
        <dbReference type="ChEBI" id="CHEBI:29105"/>
        <label>1</label>
    </ligand>
</feature>
<evidence type="ECO:0000256" key="6">
    <source>
        <dbReference type="ARBA" id="ARBA00022840"/>
    </source>
</evidence>
<dbReference type="NCBIfam" id="NF011453">
    <property type="entry name" value="PRK14873.1-3"/>
    <property type="match status" value="1"/>
</dbReference>
<comment type="similarity">
    <text evidence="8">Belongs to the helicase family. PriA subfamily.</text>
</comment>
<evidence type="ECO:0000256" key="2">
    <source>
        <dbReference type="ARBA" id="ARBA00022705"/>
    </source>
</evidence>
<dbReference type="GO" id="GO:0005524">
    <property type="term" value="F:ATP binding"/>
    <property type="evidence" value="ECO:0007669"/>
    <property type="project" value="UniProtKB-UniRule"/>
</dbReference>
<evidence type="ECO:0000256" key="3">
    <source>
        <dbReference type="ARBA" id="ARBA00022723"/>
    </source>
</evidence>
<evidence type="ECO:0000256" key="4">
    <source>
        <dbReference type="ARBA" id="ARBA00022741"/>
    </source>
</evidence>
<dbReference type="EMBL" id="NOWI01000004">
    <property type="protein sequence ID" value="RFT44826.1"/>
    <property type="molecule type" value="Genomic_DNA"/>
</dbReference>
<keyword evidence="7 8" id="KW-0238">DNA-binding</keyword>
<name>A0A3E2DHG4_9ACTN</name>
<dbReference type="AlphaFoldDB" id="A0A3E2DHG4"/>
<feature type="binding site" evidence="8">
    <location>
        <position position="401"/>
    </location>
    <ligand>
        <name>Zn(2+)</name>
        <dbReference type="ChEBI" id="CHEBI:29105"/>
        <label>2</label>
    </ligand>
</feature>
<dbReference type="InterPro" id="IPR042115">
    <property type="entry name" value="PriA_3primeBD_sf"/>
</dbReference>
<protein>
    <recommendedName>
        <fullName evidence="8">Probable replication restart protein PriA</fullName>
    </recommendedName>
    <alternativeName>
        <fullName evidence="8">Putative ATP-dependent DNA helicase PriA</fullName>
    </alternativeName>
</protein>
<keyword evidence="4 8" id="KW-0547">Nucleotide-binding</keyword>
<evidence type="ECO:0000313" key="11">
    <source>
        <dbReference type="Proteomes" id="UP000259211"/>
    </source>
</evidence>
<sequence>MTEPLLETTTWIAHVVVSSGLAHLDRPFDYLIPDDLVGRIQVGARVRVKLAGRLCDGVVMVVDHEQEPGVKLSPVVKLISEQVVSTPNQLRLARKVADHWAGTLDEVLRWAIPTRHATTEAADPPPWPVPSATMPSGTLRALTDGRHFLDLVAAGERPRAHWRVTPVCGPGDDEGLGDWGNGLLQAVSAALASGRSAIVCCPTVEDVTALHSRFEAVLGAGTVAVLHADQPASTRWRHYLAVIRGTAKVVIGTRSAVMAPVENLGLVAVWDEGSDLHDEPRAPYPNTRDVAALRAQVDHGALLLASYSCSVRSASWLRSGWLVGIGADRQTMRSVCAPVRVPGDSDFALERDPLARSVRLPDLAMTTIREGLLRGPVLVSVPRVGDLVSPSCSVCRTPVRCPSCGGPVTGRRTDTGVDLHCTWCGTHLPRWRCPECGSTDVRSGIVGATTTAGELGRAFPDVPVVDSSGNHVRDSVDPAPRLVVATPGAEPAPESGYACAVILDALSSLSRPGLAAVEQTVDRWMAIMALVRSVRDGGRVVVVGPSEDAALQAMVRNDPIGWAARELEDRREARFPPAVPCGIVDGEPQAVALATERLNADMGDKLEVLGPAPQQRRAGESERDRIIVRPVGQLSVGELSSTLFHLRSKHTMNHEQGTLRVVIDPAHLL</sequence>